<dbReference type="GO" id="GO:0006654">
    <property type="term" value="P:phosphatidic acid biosynthetic process"/>
    <property type="evidence" value="ECO:0007669"/>
    <property type="project" value="TreeGrafter"/>
</dbReference>
<accession>A0A1H2KS00</accession>
<sequence length="276" mass="30202">MSSGARREREPVYRTLEIIANTLVRAQGLDLHFTGVQNIPETGGAVLCVNHTGYVDFIPAALGVQRAGRRTRFLIKSEVMDVAIMRFLVNHTKTVAVDRSRGAEAYRAALGRLRDGHIVAVYPEATISRSFELKEFKSGAVRMAAEAGVPIVPAIVWGAHRQWTKSGTRGAGGGTRNMGRSRLPVHIRYGLPFTVDAAEKPERETLRLRDAMNSMLLEVQDAYGPHPAGEFWVPSRLGGSAPTPPEAAVIEADEALRKAEARARKAAEESRDRGNR</sequence>
<evidence type="ECO:0000313" key="5">
    <source>
        <dbReference type="Proteomes" id="UP000183180"/>
    </source>
</evidence>
<gene>
    <name evidence="4" type="ORF">SAMN04488548_1343595</name>
</gene>
<feature type="domain" description="Phospholipid/glycerol acyltransferase" evidence="3">
    <location>
        <begin position="45"/>
        <end position="159"/>
    </location>
</feature>
<dbReference type="InterPro" id="IPR002123">
    <property type="entry name" value="Plipid/glycerol_acylTrfase"/>
</dbReference>
<dbReference type="OrthoDB" id="3210041at2"/>
<keyword evidence="1 4" id="KW-0808">Transferase</keyword>
<evidence type="ECO:0000259" key="3">
    <source>
        <dbReference type="SMART" id="SM00563"/>
    </source>
</evidence>
<dbReference type="AlphaFoldDB" id="A0A1H2KS00"/>
<dbReference type="RefSeq" id="WP_074852190.1">
    <property type="nucleotide sequence ID" value="NZ_FNLM01000034.1"/>
</dbReference>
<dbReference type="SUPFAM" id="SSF69593">
    <property type="entry name" value="Glycerol-3-phosphate (1)-acyltransferase"/>
    <property type="match status" value="1"/>
</dbReference>
<evidence type="ECO:0000313" key="4">
    <source>
        <dbReference type="EMBL" id="SDU71324.1"/>
    </source>
</evidence>
<dbReference type="EMBL" id="FNLM01000034">
    <property type="protein sequence ID" value="SDU71324.1"/>
    <property type="molecule type" value="Genomic_DNA"/>
</dbReference>
<protein>
    <submittedName>
        <fullName evidence="4">1-acyl-sn-glycerol-3-phosphate acyltransferases</fullName>
    </submittedName>
</protein>
<dbReference type="PANTHER" id="PTHR10434:SF55">
    <property type="entry name" value="POSSIBLE ACYLTRANSFERASE"/>
    <property type="match status" value="1"/>
</dbReference>
<dbReference type="CDD" id="cd07989">
    <property type="entry name" value="LPLAT_AGPAT-like"/>
    <property type="match status" value="1"/>
</dbReference>
<organism evidence="4 5">
    <name type="scientific">Gordonia westfalica</name>
    <dbReference type="NCBI Taxonomy" id="158898"/>
    <lineage>
        <taxon>Bacteria</taxon>
        <taxon>Bacillati</taxon>
        <taxon>Actinomycetota</taxon>
        <taxon>Actinomycetes</taxon>
        <taxon>Mycobacteriales</taxon>
        <taxon>Gordoniaceae</taxon>
        <taxon>Gordonia</taxon>
    </lineage>
</organism>
<reference evidence="4 5" key="1">
    <citation type="submission" date="2016-10" db="EMBL/GenBank/DDBJ databases">
        <authorList>
            <person name="de Groot N.N."/>
        </authorList>
    </citation>
    <scope>NUCLEOTIDE SEQUENCE [LARGE SCALE GENOMIC DNA]</scope>
    <source>
        <strain evidence="4 5">DSM 44215</strain>
    </source>
</reference>
<dbReference type="STRING" id="158898.SAMN04488548_1343595"/>
<dbReference type="Proteomes" id="UP000183180">
    <property type="component" value="Unassembled WGS sequence"/>
</dbReference>
<dbReference type="Pfam" id="PF01553">
    <property type="entry name" value="Acyltransferase"/>
    <property type="match status" value="1"/>
</dbReference>
<evidence type="ECO:0000256" key="1">
    <source>
        <dbReference type="ARBA" id="ARBA00022679"/>
    </source>
</evidence>
<dbReference type="PANTHER" id="PTHR10434">
    <property type="entry name" value="1-ACYL-SN-GLYCEROL-3-PHOSPHATE ACYLTRANSFERASE"/>
    <property type="match status" value="1"/>
</dbReference>
<keyword evidence="2 4" id="KW-0012">Acyltransferase</keyword>
<dbReference type="GO" id="GO:0003841">
    <property type="term" value="F:1-acylglycerol-3-phosphate O-acyltransferase activity"/>
    <property type="evidence" value="ECO:0007669"/>
    <property type="project" value="TreeGrafter"/>
</dbReference>
<dbReference type="GO" id="GO:0005886">
    <property type="term" value="C:plasma membrane"/>
    <property type="evidence" value="ECO:0007669"/>
    <property type="project" value="TreeGrafter"/>
</dbReference>
<dbReference type="SMART" id="SM00563">
    <property type="entry name" value="PlsC"/>
    <property type="match status" value="1"/>
</dbReference>
<name>A0A1H2KS00_9ACTN</name>
<proteinExistence type="predicted"/>
<evidence type="ECO:0000256" key="2">
    <source>
        <dbReference type="ARBA" id="ARBA00023315"/>
    </source>
</evidence>